<keyword evidence="2" id="KW-1185">Reference proteome</keyword>
<comment type="caution">
    <text evidence="1">The sequence shown here is derived from an EMBL/GenBank/DDBJ whole genome shotgun (WGS) entry which is preliminary data.</text>
</comment>
<protein>
    <submittedName>
        <fullName evidence="1">Uncharacterized protein</fullName>
    </submittedName>
</protein>
<dbReference type="Proteomes" id="UP001497680">
    <property type="component" value="Unassembled WGS sequence"/>
</dbReference>
<evidence type="ECO:0000313" key="1">
    <source>
        <dbReference type="EMBL" id="KAI6090367.1"/>
    </source>
</evidence>
<accession>A0ACC0DCI2</accession>
<sequence length="282" mass="32587">MAVSQKLSPVAIRYPQTFHCFKALPAELRLIIWSYNLPGPRIVDIKCSTESALASELQQEDHTPRCRFTSSVPVNLHVCVESRYAALLRYRLLFEPTDRGQIVFDPTRDTLYFGARLGLDSPEARFDTCISRVRPENLAYVRRIAINGALINHGQRNFTGYLTFEHILCRAHELFTNLEQLIFVCEDSNPIYSSDACFAEPRMRDRGLERDIQDVFNMVEAQEPQTKLPPWDVRGIAAEPDTPKYTQEVMGYRGSRQSFFRRFQLPQLEKSLAMKYNWAIKT</sequence>
<name>A0ACC0DCI2_9PEZI</name>
<dbReference type="EMBL" id="MU394291">
    <property type="protein sequence ID" value="KAI6090367.1"/>
    <property type="molecule type" value="Genomic_DNA"/>
</dbReference>
<gene>
    <name evidence="1" type="ORF">F4821DRAFT_229147</name>
</gene>
<evidence type="ECO:0000313" key="2">
    <source>
        <dbReference type="Proteomes" id="UP001497680"/>
    </source>
</evidence>
<proteinExistence type="predicted"/>
<reference evidence="1 2" key="1">
    <citation type="journal article" date="2022" name="New Phytol.">
        <title>Ecological generalism drives hyperdiversity of secondary metabolite gene clusters in xylarialean endophytes.</title>
        <authorList>
            <person name="Franco M.E.E."/>
            <person name="Wisecaver J.H."/>
            <person name="Arnold A.E."/>
            <person name="Ju Y.M."/>
            <person name="Slot J.C."/>
            <person name="Ahrendt S."/>
            <person name="Moore L.P."/>
            <person name="Eastman K.E."/>
            <person name="Scott K."/>
            <person name="Konkel Z."/>
            <person name="Mondo S.J."/>
            <person name="Kuo A."/>
            <person name="Hayes R.D."/>
            <person name="Haridas S."/>
            <person name="Andreopoulos B."/>
            <person name="Riley R."/>
            <person name="LaButti K."/>
            <person name="Pangilinan J."/>
            <person name="Lipzen A."/>
            <person name="Amirebrahimi M."/>
            <person name="Yan J."/>
            <person name="Adam C."/>
            <person name="Keymanesh K."/>
            <person name="Ng V."/>
            <person name="Louie K."/>
            <person name="Northen T."/>
            <person name="Drula E."/>
            <person name="Henrissat B."/>
            <person name="Hsieh H.M."/>
            <person name="Youens-Clark K."/>
            <person name="Lutzoni F."/>
            <person name="Miadlikowska J."/>
            <person name="Eastwood D.C."/>
            <person name="Hamelin R.C."/>
            <person name="Grigoriev I.V."/>
            <person name="U'Ren J.M."/>
        </authorList>
    </citation>
    <scope>NUCLEOTIDE SEQUENCE [LARGE SCALE GENOMIC DNA]</scope>
    <source>
        <strain evidence="1 2">ER1909</strain>
    </source>
</reference>
<organism evidence="1 2">
    <name type="scientific">Hypoxylon rubiginosum</name>
    <dbReference type="NCBI Taxonomy" id="110542"/>
    <lineage>
        <taxon>Eukaryota</taxon>
        <taxon>Fungi</taxon>
        <taxon>Dikarya</taxon>
        <taxon>Ascomycota</taxon>
        <taxon>Pezizomycotina</taxon>
        <taxon>Sordariomycetes</taxon>
        <taxon>Xylariomycetidae</taxon>
        <taxon>Xylariales</taxon>
        <taxon>Hypoxylaceae</taxon>
        <taxon>Hypoxylon</taxon>
    </lineage>
</organism>